<dbReference type="AlphaFoldDB" id="A0A0G0TRI3"/>
<organism evidence="2 3">
    <name type="scientific">Candidatus Curtissbacteria bacterium GW2011_GWA1_40_16</name>
    <dbReference type="NCBI Taxonomy" id="1618405"/>
    <lineage>
        <taxon>Bacteria</taxon>
        <taxon>Candidatus Curtissiibacteriota</taxon>
    </lineage>
</organism>
<evidence type="ECO:0000313" key="3">
    <source>
        <dbReference type="Proteomes" id="UP000034531"/>
    </source>
</evidence>
<sequence length="92" mass="10532">MNLTVSVSELRNNISGYLDKVVKGHRVLIRDKKRNKTIAQITQSSVFDKDAYGKALNKASGIFTAQNHPEWATKKKVIDWVTKSRLKNQRTF</sequence>
<dbReference type="SUPFAM" id="SSF143120">
    <property type="entry name" value="YefM-like"/>
    <property type="match status" value="1"/>
</dbReference>
<evidence type="ECO:0000313" key="2">
    <source>
        <dbReference type="EMBL" id="KKR49650.1"/>
    </source>
</evidence>
<evidence type="ECO:0000256" key="1">
    <source>
        <dbReference type="ARBA" id="ARBA00009981"/>
    </source>
</evidence>
<dbReference type="InterPro" id="IPR036165">
    <property type="entry name" value="YefM-like_sf"/>
</dbReference>
<dbReference type="Proteomes" id="UP000034531">
    <property type="component" value="Unassembled WGS sequence"/>
</dbReference>
<proteinExistence type="inferred from homology"/>
<dbReference type="Gene3D" id="3.40.1620.10">
    <property type="entry name" value="YefM-like domain"/>
    <property type="match status" value="1"/>
</dbReference>
<gene>
    <name evidence="2" type="ORF">UT84_C0022G0013</name>
</gene>
<comment type="similarity">
    <text evidence="1">Belongs to the phD/YefM antitoxin family.</text>
</comment>
<accession>A0A0G0TRI3</accession>
<evidence type="ECO:0008006" key="4">
    <source>
        <dbReference type="Google" id="ProtNLM"/>
    </source>
</evidence>
<reference evidence="2 3" key="1">
    <citation type="journal article" date="2015" name="Nature">
        <title>rRNA introns, odd ribosomes, and small enigmatic genomes across a large radiation of phyla.</title>
        <authorList>
            <person name="Brown C.T."/>
            <person name="Hug L.A."/>
            <person name="Thomas B.C."/>
            <person name="Sharon I."/>
            <person name="Castelle C.J."/>
            <person name="Singh A."/>
            <person name="Wilkins M.J."/>
            <person name="Williams K.H."/>
            <person name="Banfield J.F."/>
        </authorList>
    </citation>
    <scope>NUCLEOTIDE SEQUENCE [LARGE SCALE GENOMIC DNA]</scope>
</reference>
<protein>
    <recommendedName>
        <fullName evidence="4">Antitoxin</fullName>
    </recommendedName>
</protein>
<dbReference type="NCBIfam" id="TIGR01552">
    <property type="entry name" value="phd_fam"/>
    <property type="match status" value="1"/>
</dbReference>
<dbReference type="EMBL" id="LBYI01000022">
    <property type="protein sequence ID" value="KKR49650.1"/>
    <property type="molecule type" value="Genomic_DNA"/>
</dbReference>
<comment type="caution">
    <text evidence="2">The sequence shown here is derived from an EMBL/GenBank/DDBJ whole genome shotgun (WGS) entry which is preliminary data.</text>
</comment>
<name>A0A0G0TRI3_9BACT</name>